<gene>
    <name evidence="3" type="ORF">D0Y65_034108</name>
    <name evidence="2" type="ORF">glysoja_047143</name>
</gene>
<sequence>MEASDIATITIDHSNKENVPPACNTNKVKNKNHNKPKPNRVPLTDITNLFNNSATATFTLAHQQQNIVSALPGTTLRMGFR</sequence>
<evidence type="ECO:0000256" key="1">
    <source>
        <dbReference type="SAM" id="MobiDB-lite"/>
    </source>
</evidence>
<feature type="compositionally biased region" description="Basic residues" evidence="1">
    <location>
        <begin position="28"/>
        <end position="38"/>
    </location>
</feature>
<accession>A0A0B2PJN6</accession>
<evidence type="ECO:0000313" key="4">
    <source>
        <dbReference type="Proteomes" id="UP000289340"/>
    </source>
</evidence>
<dbReference type="EMBL" id="KN666722">
    <property type="protein sequence ID" value="KHN07788.1"/>
    <property type="molecule type" value="Genomic_DNA"/>
</dbReference>
<name>A0A0B2PJN6_GLYSO</name>
<evidence type="ECO:0000313" key="2">
    <source>
        <dbReference type="EMBL" id="KHN07788.1"/>
    </source>
</evidence>
<feature type="region of interest" description="Disordered" evidence="1">
    <location>
        <begin position="15"/>
        <end position="42"/>
    </location>
</feature>
<reference evidence="2" key="1">
    <citation type="submission" date="2014-07" db="EMBL/GenBank/DDBJ databases">
        <title>Identification of a novel salt tolerance gene in wild soybean by whole-genome sequencing.</title>
        <authorList>
            <person name="Lam H.-M."/>
            <person name="Qi X."/>
            <person name="Li M.-W."/>
            <person name="Liu X."/>
            <person name="Xie M."/>
            <person name="Ni M."/>
            <person name="Xu X."/>
        </authorList>
    </citation>
    <scope>NUCLEOTIDE SEQUENCE [LARGE SCALE GENOMIC DNA]</scope>
    <source>
        <tissue evidence="2">Root</tissue>
    </source>
</reference>
<dbReference type="Proteomes" id="UP000289340">
    <property type="component" value="Chromosome 12"/>
</dbReference>
<dbReference type="Proteomes" id="UP000053555">
    <property type="component" value="Unassembled WGS sequence"/>
</dbReference>
<evidence type="ECO:0000313" key="3">
    <source>
        <dbReference type="EMBL" id="RZB75512.1"/>
    </source>
</evidence>
<dbReference type="EMBL" id="QZWG01000012">
    <property type="protein sequence ID" value="RZB75512.1"/>
    <property type="molecule type" value="Genomic_DNA"/>
</dbReference>
<keyword evidence="4" id="KW-1185">Reference proteome</keyword>
<reference evidence="3 4" key="2">
    <citation type="submission" date="2018-09" db="EMBL/GenBank/DDBJ databases">
        <title>A high-quality reference genome of wild soybean provides a powerful tool to mine soybean genomes.</title>
        <authorList>
            <person name="Xie M."/>
            <person name="Chung C.Y.L."/>
            <person name="Li M.-W."/>
            <person name="Wong F.-L."/>
            <person name="Chan T.-F."/>
            <person name="Lam H.-M."/>
        </authorList>
    </citation>
    <scope>NUCLEOTIDE SEQUENCE [LARGE SCALE GENOMIC DNA]</scope>
    <source>
        <strain evidence="4">cv. W05</strain>
        <tissue evidence="3">Hypocotyl of etiolated seedlings</tissue>
    </source>
</reference>
<protein>
    <submittedName>
        <fullName evidence="2">Uncharacterized protein</fullName>
    </submittedName>
</protein>
<dbReference type="AlphaFoldDB" id="A0A0B2PJN6"/>
<proteinExistence type="predicted"/>
<organism evidence="2">
    <name type="scientific">Glycine soja</name>
    <name type="common">Wild soybean</name>
    <dbReference type="NCBI Taxonomy" id="3848"/>
    <lineage>
        <taxon>Eukaryota</taxon>
        <taxon>Viridiplantae</taxon>
        <taxon>Streptophyta</taxon>
        <taxon>Embryophyta</taxon>
        <taxon>Tracheophyta</taxon>
        <taxon>Spermatophyta</taxon>
        <taxon>Magnoliopsida</taxon>
        <taxon>eudicotyledons</taxon>
        <taxon>Gunneridae</taxon>
        <taxon>Pentapetalae</taxon>
        <taxon>rosids</taxon>
        <taxon>fabids</taxon>
        <taxon>Fabales</taxon>
        <taxon>Fabaceae</taxon>
        <taxon>Papilionoideae</taxon>
        <taxon>50 kb inversion clade</taxon>
        <taxon>NPAAA clade</taxon>
        <taxon>indigoferoid/millettioid clade</taxon>
        <taxon>Phaseoleae</taxon>
        <taxon>Glycine</taxon>
        <taxon>Glycine subgen. Soja</taxon>
    </lineage>
</organism>